<dbReference type="InterPro" id="IPR035906">
    <property type="entry name" value="MetI-like_sf"/>
</dbReference>
<organism evidence="8 9">
    <name type="scientific">Paenibacillus piri</name>
    <dbReference type="NCBI Taxonomy" id="2547395"/>
    <lineage>
        <taxon>Bacteria</taxon>
        <taxon>Bacillati</taxon>
        <taxon>Bacillota</taxon>
        <taxon>Bacilli</taxon>
        <taxon>Bacillales</taxon>
        <taxon>Paenibacillaceae</taxon>
        <taxon>Paenibacillus</taxon>
    </lineage>
</organism>
<comment type="similarity">
    <text evidence="6">Belongs to the binding-protein-dependent transport system permease family.</text>
</comment>
<keyword evidence="9" id="KW-1185">Reference proteome</keyword>
<dbReference type="PROSITE" id="PS50928">
    <property type="entry name" value="ABC_TM1"/>
    <property type="match status" value="1"/>
</dbReference>
<dbReference type="InterPro" id="IPR000515">
    <property type="entry name" value="MetI-like"/>
</dbReference>
<feature type="transmembrane region" description="Helical" evidence="6">
    <location>
        <begin position="50"/>
        <end position="71"/>
    </location>
</feature>
<dbReference type="InterPro" id="IPR052730">
    <property type="entry name" value="Sugar_ABC_transporter"/>
</dbReference>
<evidence type="ECO:0000256" key="3">
    <source>
        <dbReference type="ARBA" id="ARBA00022692"/>
    </source>
</evidence>
<dbReference type="EMBL" id="SMRT01000006">
    <property type="protein sequence ID" value="TDF97266.1"/>
    <property type="molecule type" value="Genomic_DNA"/>
</dbReference>
<evidence type="ECO:0000259" key="7">
    <source>
        <dbReference type="PROSITE" id="PS50928"/>
    </source>
</evidence>
<keyword evidence="5 6" id="KW-0472">Membrane</keyword>
<dbReference type="Gene3D" id="1.10.3720.10">
    <property type="entry name" value="MetI-like"/>
    <property type="match status" value="1"/>
</dbReference>
<feature type="transmembrane region" description="Helical" evidence="6">
    <location>
        <begin position="241"/>
        <end position="261"/>
    </location>
</feature>
<sequence>MIVFPIGYTAYISFFEWSMSSTQPPQWVFVDNYTNLMQDKRFWLAFARTFYFTSLAIVLEIVLGVAIAVLFNRKFKGINLIKTLFLLPMVATPVSIGLVWLLIFEPTIGVANQLLGLLGINPQLWIASPSQVIPSLALVDIWEWTPMITLIALAGLTSIPHDNYEAAQIDGASSWQMFWKITLPLLMPTVFSAALLRIIDAIKTYDIIYAMTQGGPGYASETLNILGFTLGFQYFQLGYASSLLMVFFFLVLGISSIIIVLRKRLEVFR</sequence>
<name>A0A4R5KNX0_9BACL</name>
<dbReference type="PANTHER" id="PTHR43759:SF1">
    <property type="entry name" value="GLUCOSE IMPORT SYSTEM PERMEASE PROTEIN GLCT"/>
    <property type="match status" value="1"/>
</dbReference>
<protein>
    <submittedName>
        <fullName evidence="8">Sugar ABC transporter permease</fullName>
    </submittedName>
</protein>
<evidence type="ECO:0000313" key="8">
    <source>
        <dbReference type="EMBL" id="TDF97266.1"/>
    </source>
</evidence>
<evidence type="ECO:0000256" key="6">
    <source>
        <dbReference type="RuleBase" id="RU363032"/>
    </source>
</evidence>
<evidence type="ECO:0000256" key="5">
    <source>
        <dbReference type="ARBA" id="ARBA00023136"/>
    </source>
</evidence>
<dbReference type="Proteomes" id="UP000295636">
    <property type="component" value="Unassembled WGS sequence"/>
</dbReference>
<feature type="transmembrane region" description="Helical" evidence="6">
    <location>
        <begin position="83"/>
        <end position="103"/>
    </location>
</feature>
<comment type="caution">
    <text evidence="8">The sequence shown here is derived from an EMBL/GenBank/DDBJ whole genome shotgun (WGS) entry which is preliminary data.</text>
</comment>
<dbReference type="GO" id="GO:0055085">
    <property type="term" value="P:transmembrane transport"/>
    <property type="evidence" value="ECO:0007669"/>
    <property type="project" value="InterPro"/>
</dbReference>
<evidence type="ECO:0000256" key="1">
    <source>
        <dbReference type="ARBA" id="ARBA00004141"/>
    </source>
</evidence>
<evidence type="ECO:0000256" key="2">
    <source>
        <dbReference type="ARBA" id="ARBA00022448"/>
    </source>
</evidence>
<dbReference type="Pfam" id="PF00528">
    <property type="entry name" value="BPD_transp_1"/>
    <property type="match status" value="1"/>
</dbReference>
<evidence type="ECO:0000256" key="4">
    <source>
        <dbReference type="ARBA" id="ARBA00022989"/>
    </source>
</evidence>
<dbReference type="CDD" id="cd06261">
    <property type="entry name" value="TM_PBP2"/>
    <property type="match status" value="1"/>
</dbReference>
<dbReference type="OrthoDB" id="9809527at2"/>
<reference evidence="8 9" key="1">
    <citation type="submission" date="2019-03" db="EMBL/GenBank/DDBJ databases">
        <title>This is whole genome sequence of Paenibacillus sp MS74 strain.</title>
        <authorList>
            <person name="Trinh H.N."/>
        </authorList>
    </citation>
    <scope>NUCLEOTIDE SEQUENCE [LARGE SCALE GENOMIC DNA]</scope>
    <source>
        <strain evidence="8 9">MS74</strain>
    </source>
</reference>
<dbReference type="SUPFAM" id="SSF161098">
    <property type="entry name" value="MetI-like"/>
    <property type="match status" value="1"/>
</dbReference>
<gene>
    <name evidence="8" type="ORF">E1757_14620</name>
</gene>
<dbReference type="PANTHER" id="PTHR43759">
    <property type="entry name" value="TREHALOSE TRANSPORT SYSTEM PERMEASE PROTEIN SUGA"/>
    <property type="match status" value="1"/>
</dbReference>
<keyword evidence="3 6" id="KW-0812">Transmembrane</keyword>
<proteinExistence type="inferred from homology"/>
<keyword evidence="2 6" id="KW-0813">Transport</keyword>
<feature type="transmembrane region" description="Helical" evidence="6">
    <location>
        <begin position="177"/>
        <end position="196"/>
    </location>
</feature>
<comment type="subcellular location">
    <subcellularLocation>
        <location evidence="6">Cell membrane</location>
        <topology evidence="6">Multi-pass membrane protein</topology>
    </subcellularLocation>
    <subcellularLocation>
        <location evidence="1">Membrane</location>
        <topology evidence="1">Multi-pass membrane protein</topology>
    </subcellularLocation>
</comment>
<accession>A0A4R5KNX0</accession>
<evidence type="ECO:0000313" key="9">
    <source>
        <dbReference type="Proteomes" id="UP000295636"/>
    </source>
</evidence>
<feature type="domain" description="ABC transmembrane type-1" evidence="7">
    <location>
        <begin position="46"/>
        <end position="256"/>
    </location>
</feature>
<dbReference type="GO" id="GO:0005886">
    <property type="term" value="C:plasma membrane"/>
    <property type="evidence" value="ECO:0007669"/>
    <property type="project" value="UniProtKB-SubCell"/>
</dbReference>
<dbReference type="AlphaFoldDB" id="A0A4R5KNX0"/>
<keyword evidence="4 6" id="KW-1133">Transmembrane helix</keyword>